<keyword evidence="11" id="KW-0969">Cilium</keyword>
<dbReference type="InterPro" id="IPR001689">
    <property type="entry name" value="Flag_FliM"/>
</dbReference>
<dbReference type="PANTHER" id="PTHR30034">
    <property type="entry name" value="FLAGELLAR MOTOR SWITCH PROTEIN FLIM"/>
    <property type="match status" value="1"/>
</dbReference>
<evidence type="ECO:0000256" key="9">
    <source>
        <dbReference type="ARBA" id="ARBA00023143"/>
    </source>
</evidence>
<evidence type="ECO:0000256" key="6">
    <source>
        <dbReference type="ARBA" id="ARBA00022500"/>
    </source>
</evidence>
<dbReference type="EMBL" id="CEKZ01000003">
    <property type="protein sequence ID" value="CEQ04429.1"/>
    <property type="molecule type" value="Genomic_DNA"/>
</dbReference>
<evidence type="ECO:0000256" key="1">
    <source>
        <dbReference type="ARBA" id="ARBA00004117"/>
    </source>
</evidence>
<keyword evidence="11" id="KW-0282">Flagellum</keyword>
<keyword evidence="11" id="KW-0966">Cell projection</keyword>
<evidence type="ECO:0000313" key="11">
    <source>
        <dbReference type="EMBL" id="CEQ04429.1"/>
    </source>
</evidence>
<dbReference type="InterPro" id="IPR036429">
    <property type="entry name" value="SpoA-like_sf"/>
</dbReference>
<evidence type="ECO:0000256" key="7">
    <source>
        <dbReference type="ARBA" id="ARBA00022779"/>
    </source>
</evidence>
<dbReference type="GO" id="GO:0050918">
    <property type="term" value="P:positive chemotaxis"/>
    <property type="evidence" value="ECO:0007669"/>
    <property type="project" value="TreeGrafter"/>
</dbReference>
<dbReference type="InterPro" id="IPR001543">
    <property type="entry name" value="FliN-like_C"/>
</dbReference>
<dbReference type="Gene3D" id="2.30.330.10">
    <property type="entry name" value="SpoA-like"/>
    <property type="match status" value="1"/>
</dbReference>
<evidence type="ECO:0000313" key="12">
    <source>
        <dbReference type="Proteomes" id="UP000049127"/>
    </source>
</evidence>
<dbReference type="GO" id="GO:0003774">
    <property type="term" value="F:cytoskeletal motor activity"/>
    <property type="evidence" value="ECO:0007669"/>
    <property type="project" value="InterPro"/>
</dbReference>
<dbReference type="GO" id="GO:0009425">
    <property type="term" value="C:bacterial-type flagellum basal body"/>
    <property type="evidence" value="ECO:0007669"/>
    <property type="project" value="UniProtKB-SubCell"/>
</dbReference>
<dbReference type="Pfam" id="PF01052">
    <property type="entry name" value="FliMN_C"/>
    <property type="match status" value="1"/>
</dbReference>
<keyword evidence="9" id="KW-0975">Bacterial flagellum</keyword>
<comment type="subcellular location">
    <subcellularLocation>
        <location evidence="1">Bacterial flagellum basal body</location>
    </subcellularLocation>
    <subcellularLocation>
        <location evidence="2">Cell membrane</location>
        <topology evidence="2">Peripheral membrane protein</topology>
    </subcellularLocation>
</comment>
<dbReference type="GO" id="GO:0071978">
    <property type="term" value="P:bacterial-type flagellum-dependent swarming motility"/>
    <property type="evidence" value="ECO:0007669"/>
    <property type="project" value="TreeGrafter"/>
</dbReference>
<protein>
    <recommendedName>
        <fullName evidence="4">Flagellar motor switch protein FliM</fullName>
    </recommendedName>
</protein>
<dbReference type="Proteomes" id="UP000049127">
    <property type="component" value="Unassembled WGS sequence"/>
</dbReference>
<comment type="similarity">
    <text evidence="3">Belongs to the FliM family.</text>
</comment>
<keyword evidence="5" id="KW-1003">Cell membrane</keyword>
<organism evidence="11 12">
    <name type="scientific">Paraclostridium sordellii</name>
    <name type="common">Clostridium sordellii</name>
    <dbReference type="NCBI Taxonomy" id="1505"/>
    <lineage>
        <taxon>Bacteria</taxon>
        <taxon>Bacillati</taxon>
        <taxon>Bacillota</taxon>
        <taxon>Clostridia</taxon>
        <taxon>Peptostreptococcales</taxon>
        <taxon>Peptostreptococcaceae</taxon>
        <taxon>Paraclostridium</taxon>
    </lineage>
</organism>
<reference evidence="11 12" key="1">
    <citation type="submission" date="2015-01" db="EMBL/GenBank/DDBJ databases">
        <authorList>
            <person name="Aslett A.Martin."/>
            <person name="De Silva Nishadi"/>
        </authorList>
    </citation>
    <scope>NUCLEOTIDE SEQUENCE [LARGE SCALE GENOMIC DNA]</scope>
    <source>
        <strain evidence="11 12">R28058</strain>
    </source>
</reference>
<evidence type="ECO:0000259" key="10">
    <source>
        <dbReference type="Pfam" id="PF01052"/>
    </source>
</evidence>
<dbReference type="RefSeq" id="WP_055336244.1">
    <property type="nucleotide sequence ID" value="NZ_CDNF01000014.1"/>
</dbReference>
<feature type="domain" description="Flagellar motor switch protein FliN-like C-terminal" evidence="10">
    <location>
        <begin position="225"/>
        <end position="294"/>
    </location>
</feature>
<evidence type="ECO:0000256" key="8">
    <source>
        <dbReference type="ARBA" id="ARBA00023136"/>
    </source>
</evidence>
<keyword evidence="7" id="KW-0283">Flagellar rotation</keyword>
<dbReference type="OrthoDB" id="9806941at2"/>
<name>A0A0C7G9Y5_PARSO</name>
<gene>
    <name evidence="11" type="primary">fliM_2</name>
    <name evidence="11" type="ORF">R28058_21621</name>
</gene>
<dbReference type="CDD" id="cd17908">
    <property type="entry name" value="FliM"/>
    <property type="match status" value="1"/>
</dbReference>
<sequence length="298" mass="34280">MKIIEKKIRNYDFKNPQRYSTDNMRFLSVISEDFCKYMNIHINFELKRKNITCKLEKVEQTNFQEFMDITNPGSIIVEHDILPLVNGLIYQVDKSVVLTLIDLMLGGDGTFEDETRELTEIDKHLMLHIASTYITRLYIVDGCNERKVSSIHTNIESSRKYSVSESVLIAHMTMYDGKKEIGKMRFCNPYCCMEPILEQLETKKLIKSTHIEGQYEFSQSIYKNICNVKAELLATLGKTKISVKDLINLNVGDVLKLETKTNEHSLLSVNGSNVYKCRTGLIENKRGLVIEGIIDKSN</sequence>
<dbReference type="SUPFAM" id="SSF101801">
    <property type="entry name" value="Surface presentation of antigens (SPOA)"/>
    <property type="match status" value="1"/>
</dbReference>
<proteinExistence type="inferred from homology"/>
<keyword evidence="8" id="KW-0472">Membrane</keyword>
<evidence type="ECO:0000256" key="4">
    <source>
        <dbReference type="ARBA" id="ARBA00021898"/>
    </source>
</evidence>
<dbReference type="InterPro" id="IPR028976">
    <property type="entry name" value="CheC-like_sf"/>
</dbReference>
<dbReference type="GO" id="GO:0005886">
    <property type="term" value="C:plasma membrane"/>
    <property type="evidence" value="ECO:0007669"/>
    <property type="project" value="UniProtKB-SubCell"/>
</dbReference>
<evidence type="ECO:0000256" key="3">
    <source>
        <dbReference type="ARBA" id="ARBA00011049"/>
    </source>
</evidence>
<accession>A0A0C7G9Y5</accession>
<dbReference type="PANTHER" id="PTHR30034:SF6">
    <property type="entry name" value="YOP PROTEINS TRANSLOCATION PROTEIN Q"/>
    <property type="match status" value="1"/>
</dbReference>
<evidence type="ECO:0000256" key="2">
    <source>
        <dbReference type="ARBA" id="ARBA00004202"/>
    </source>
</evidence>
<dbReference type="Pfam" id="PF02154">
    <property type="entry name" value="FliM"/>
    <property type="match status" value="1"/>
</dbReference>
<dbReference type="Gene3D" id="3.40.1550.10">
    <property type="entry name" value="CheC-like"/>
    <property type="match status" value="1"/>
</dbReference>
<keyword evidence="6" id="KW-0145">Chemotaxis</keyword>
<dbReference type="SUPFAM" id="SSF103039">
    <property type="entry name" value="CheC-like"/>
    <property type="match status" value="1"/>
</dbReference>
<evidence type="ECO:0000256" key="5">
    <source>
        <dbReference type="ARBA" id="ARBA00022475"/>
    </source>
</evidence>
<dbReference type="PRINTS" id="PR00955">
    <property type="entry name" value="FLGMOTORFLIM"/>
</dbReference>
<dbReference type="AlphaFoldDB" id="A0A0C7G9Y5"/>